<reference evidence="1 2" key="1">
    <citation type="journal article" date="2016" name="Gut Pathog.">
        <title>Whole genome sequencing of "Faecalibaculum rodentium" ALO17, isolated from C57BL/6J laboratory mouse feces.</title>
        <authorList>
            <person name="Lim S."/>
            <person name="Chang D.H."/>
            <person name="Ahn S."/>
            <person name="Kim B.C."/>
        </authorList>
    </citation>
    <scope>NUCLEOTIDE SEQUENCE [LARGE SCALE GENOMIC DNA]</scope>
    <source>
        <strain evidence="1 2">Alo17</strain>
    </source>
</reference>
<dbReference type="STRING" id="1702221.AALO17_22820"/>
<keyword evidence="2" id="KW-1185">Reference proteome</keyword>
<dbReference type="AlphaFoldDB" id="A0A140DXN9"/>
<evidence type="ECO:0000313" key="2">
    <source>
        <dbReference type="Proteomes" id="UP000069771"/>
    </source>
</evidence>
<organism evidence="1 2">
    <name type="scientific">Faecalibaculum rodentium</name>
    <dbReference type="NCBI Taxonomy" id="1702221"/>
    <lineage>
        <taxon>Bacteria</taxon>
        <taxon>Bacillati</taxon>
        <taxon>Bacillota</taxon>
        <taxon>Erysipelotrichia</taxon>
        <taxon>Erysipelotrichales</taxon>
        <taxon>Erysipelotrichaceae</taxon>
        <taxon>Faecalibaculum</taxon>
    </lineage>
</organism>
<dbReference type="KEGG" id="fro:AALO17_22820"/>
<gene>
    <name evidence="1" type="ORF">AALO17_22820</name>
</gene>
<protein>
    <submittedName>
        <fullName evidence="1">Uncharacterized protein</fullName>
    </submittedName>
</protein>
<accession>A0A140DXN9</accession>
<name>A0A140DXN9_9FIRM</name>
<sequence length="59" mass="6455">MERQACLTIIGRGTFETGAFQPPSAGKTIHFRLWQVLSGRSRGLGMGLFYNGGIRGRIS</sequence>
<evidence type="ECO:0000313" key="1">
    <source>
        <dbReference type="EMBL" id="AMK55416.1"/>
    </source>
</evidence>
<dbReference type="EMBL" id="CP011391">
    <property type="protein sequence ID" value="AMK55416.1"/>
    <property type="molecule type" value="Genomic_DNA"/>
</dbReference>
<dbReference type="Proteomes" id="UP000069771">
    <property type="component" value="Chromosome"/>
</dbReference>
<proteinExistence type="predicted"/>